<dbReference type="InterPro" id="IPR003892">
    <property type="entry name" value="CUE"/>
</dbReference>
<evidence type="ECO:0000259" key="13">
    <source>
        <dbReference type="PROSITE" id="PS51140"/>
    </source>
</evidence>
<dbReference type="PANTHER" id="PTHR15067">
    <property type="entry name" value="E3 UBIQUITIN-PROTEIN LIGASE RNF8"/>
    <property type="match status" value="1"/>
</dbReference>
<dbReference type="GO" id="GO:0008270">
    <property type="term" value="F:zinc ion binding"/>
    <property type="evidence" value="ECO:0007669"/>
    <property type="project" value="UniProtKB-KW"/>
</dbReference>
<dbReference type="GO" id="GO:0006511">
    <property type="term" value="P:ubiquitin-dependent protein catabolic process"/>
    <property type="evidence" value="ECO:0007669"/>
    <property type="project" value="TreeGrafter"/>
</dbReference>
<dbReference type="PROSITE" id="PS51140">
    <property type="entry name" value="CUE"/>
    <property type="match status" value="1"/>
</dbReference>
<dbReference type="Gene3D" id="3.30.40.10">
    <property type="entry name" value="Zinc/RING finger domain, C3HC4 (zinc finger)"/>
    <property type="match status" value="1"/>
</dbReference>
<feature type="domain" description="CUE" evidence="13">
    <location>
        <begin position="122"/>
        <end position="164"/>
    </location>
</feature>
<feature type="compositionally biased region" description="Polar residues" evidence="11">
    <location>
        <begin position="225"/>
        <end position="252"/>
    </location>
</feature>
<evidence type="ECO:0000256" key="3">
    <source>
        <dbReference type="ARBA" id="ARBA00022692"/>
    </source>
</evidence>
<dbReference type="AlphaFoldDB" id="F4PQH2"/>
<dbReference type="Gene3D" id="1.10.8.10">
    <property type="entry name" value="DNA helicase RuvA subunit, C-terminal domain"/>
    <property type="match status" value="1"/>
</dbReference>
<evidence type="ECO:0000256" key="1">
    <source>
        <dbReference type="ARBA" id="ARBA00004141"/>
    </source>
</evidence>
<keyword evidence="4" id="KW-0479">Metal-binding</keyword>
<dbReference type="GO" id="GO:0016567">
    <property type="term" value="P:protein ubiquitination"/>
    <property type="evidence" value="ECO:0007669"/>
    <property type="project" value="TreeGrafter"/>
</dbReference>
<sequence>MPTLLDLVLFSYFKGVFTELKRKIIGYRNYCKLVEDMDTKYLNATEEELIIYNDDCAICRDRMDTAKKLPCGHIFHHSCLRSWLEQQTSCPTCRRSLIELQNETGQPNNSNSNSNSNNAYVVNPSDIERIHELFPHIPRQSIINDLMQTHDINETTNNILESRIIIEPHSTEDDDNNNNNNNNNTNDIVNDNCTPIVNNNNNSIGSSSGNNPSLSSLSSSSSSPQTGQQPLPNDNINGNGVSHTSSISGDMNHVNNINIQTTTTTTVADVEDKSTTSNTTTPNTNITSPISPSPLEPQNQCTDNTNNNNSNNDNNYITRKLDKFSDSFQGTPEARQNSLLLRKRLMLEASRKKFLEDMDKASSNTSENTT</sequence>
<evidence type="ECO:0000256" key="2">
    <source>
        <dbReference type="ARBA" id="ARBA00022679"/>
    </source>
</evidence>
<dbReference type="Proteomes" id="UP000007797">
    <property type="component" value="Unassembled WGS sequence"/>
</dbReference>
<evidence type="ECO:0000256" key="6">
    <source>
        <dbReference type="ARBA" id="ARBA00022786"/>
    </source>
</evidence>
<evidence type="ECO:0000313" key="14">
    <source>
        <dbReference type="EMBL" id="EGG22635.1"/>
    </source>
</evidence>
<dbReference type="RefSeq" id="XP_004360486.1">
    <property type="nucleotide sequence ID" value="XM_004360429.1"/>
</dbReference>
<dbReference type="SUPFAM" id="SSF57850">
    <property type="entry name" value="RING/U-box"/>
    <property type="match status" value="1"/>
</dbReference>
<evidence type="ECO:0000313" key="15">
    <source>
        <dbReference type="Proteomes" id="UP000007797"/>
    </source>
</evidence>
<feature type="compositionally biased region" description="Low complexity" evidence="11">
    <location>
        <begin position="275"/>
        <end position="290"/>
    </location>
</feature>
<dbReference type="GO" id="GO:0043130">
    <property type="term" value="F:ubiquitin binding"/>
    <property type="evidence" value="ECO:0007669"/>
    <property type="project" value="InterPro"/>
</dbReference>
<dbReference type="GO" id="GO:0061630">
    <property type="term" value="F:ubiquitin protein ligase activity"/>
    <property type="evidence" value="ECO:0007669"/>
    <property type="project" value="TreeGrafter"/>
</dbReference>
<dbReference type="FunFam" id="3.30.40.10:FF:001263">
    <property type="entry name" value="E3 ubiquitin-protein ligase AMFR"/>
    <property type="match status" value="1"/>
</dbReference>
<feature type="compositionally biased region" description="Low complexity" evidence="11">
    <location>
        <begin position="298"/>
        <end position="314"/>
    </location>
</feature>
<dbReference type="GO" id="GO:0016874">
    <property type="term" value="F:ligase activity"/>
    <property type="evidence" value="ECO:0007669"/>
    <property type="project" value="UniProtKB-KW"/>
</dbReference>
<feature type="domain" description="RING-type" evidence="12">
    <location>
        <begin position="56"/>
        <end position="94"/>
    </location>
</feature>
<keyword evidence="14" id="KW-0436">Ligase</keyword>
<dbReference type="GO" id="GO:0016020">
    <property type="term" value="C:membrane"/>
    <property type="evidence" value="ECO:0007669"/>
    <property type="project" value="UniProtKB-SubCell"/>
</dbReference>
<accession>F4PQH2</accession>
<dbReference type="PANTHER" id="PTHR15067:SF4">
    <property type="entry name" value="E3 UBIQUITIN-PROTEIN LIGASE RNF8"/>
    <property type="match status" value="1"/>
</dbReference>
<dbReference type="Pfam" id="PF02845">
    <property type="entry name" value="CUE"/>
    <property type="match status" value="1"/>
</dbReference>
<dbReference type="InterPro" id="IPR013083">
    <property type="entry name" value="Znf_RING/FYVE/PHD"/>
</dbReference>
<keyword evidence="6" id="KW-0833">Ubl conjugation pathway</keyword>
<dbReference type="PROSITE" id="PS50089">
    <property type="entry name" value="ZF_RING_2"/>
    <property type="match status" value="1"/>
</dbReference>
<organism evidence="14 15">
    <name type="scientific">Cavenderia fasciculata</name>
    <name type="common">Slime mold</name>
    <name type="synonym">Dictyostelium fasciculatum</name>
    <dbReference type="NCBI Taxonomy" id="261658"/>
    <lineage>
        <taxon>Eukaryota</taxon>
        <taxon>Amoebozoa</taxon>
        <taxon>Evosea</taxon>
        <taxon>Eumycetozoa</taxon>
        <taxon>Dictyostelia</taxon>
        <taxon>Acytosteliales</taxon>
        <taxon>Cavenderiaceae</taxon>
        <taxon>Cavenderia</taxon>
    </lineage>
</organism>
<dbReference type="Pfam" id="PF13639">
    <property type="entry name" value="zf-RING_2"/>
    <property type="match status" value="1"/>
</dbReference>
<keyword evidence="7" id="KW-0862">Zinc</keyword>
<reference evidence="15" key="1">
    <citation type="journal article" date="2011" name="Genome Res.">
        <title>Phylogeny-wide analysis of social amoeba genomes highlights ancient origins for complex intercellular communication.</title>
        <authorList>
            <person name="Heidel A.J."/>
            <person name="Lawal H.M."/>
            <person name="Felder M."/>
            <person name="Schilde C."/>
            <person name="Helps N.R."/>
            <person name="Tunggal B."/>
            <person name="Rivero F."/>
            <person name="John U."/>
            <person name="Schleicher M."/>
            <person name="Eichinger L."/>
            <person name="Platzer M."/>
            <person name="Noegel A.A."/>
            <person name="Schaap P."/>
            <person name="Gloeckner G."/>
        </authorList>
    </citation>
    <scope>NUCLEOTIDE SEQUENCE [LARGE SCALE GENOMIC DNA]</scope>
    <source>
        <strain evidence="15">SH3</strain>
    </source>
</reference>
<evidence type="ECO:0000256" key="7">
    <source>
        <dbReference type="ARBA" id="ARBA00022833"/>
    </source>
</evidence>
<gene>
    <name evidence="14" type="primary">amfr</name>
    <name evidence="14" type="ORF">DFA_04765</name>
</gene>
<dbReference type="CDD" id="cd16455">
    <property type="entry name" value="RING-H2_AMFR"/>
    <property type="match status" value="1"/>
</dbReference>
<comment type="subcellular location">
    <subcellularLocation>
        <location evidence="1">Membrane</location>
        <topology evidence="1">Multi-pass membrane protein</topology>
    </subcellularLocation>
</comment>
<dbReference type="OrthoDB" id="10251342at2759"/>
<dbReference type="SMART" id="SM00184">
    <property type="entry name" value="RING"/>
    <property type="match status" value="1"/>
</dbReference>
<feature type="region of interest" description="Disordered" evidence="11">
    <location>
        <begin position="265"/>
        <end position="314"/>
    </location>
</feature>
<dbReference type="GO" id="GO:0005829">
    <property type="term" value="C:cytosol"/>
    <property type="evidence" value="ECO:0007669"/>
    <property type="project" value="TreeGrafter"/>
</dbReference>
<evidence type="ECO:0000259" key="12">
    <source>
        <dbReference type="PROSITE" id="PS50089"/>
    </source>
</evidence>
<dbReference type="STRING" id="1054147.F4PQH2"/>
<keyword evidence="2" id="KW-0808">Transferase</keyword>
<dbReference type="CDD" id="cd14376">
    <property type="entry name" value="CUE_AUP1_AMFR_like"/>
    <property type="match status" value="1"/>
</dbReference>
<keyword evidence="5 10" id="KW-0863">Zinc-finger</keyword>
<evidence type="ECO:0000256" key="8">
    <source>
        <dbReference type="ARBA" id="ARBA00022989"/>
    </source>
</evidence>
<evidence type="ECO:0000256" key="10">
    <source>
        <dbReference type="PROSITE-ProRule" id="PRU00175"/>
    </source>
</evidence>
<dbReference type="EMBL" id="GL883009">
    <property type="protein sequence ID" value="EGG22635.1"/>
    <property type="molecule type" value="Genomic_DNA"/>
</dbReference>
<keyword evidence="3" id="KW-0812">Transmembrane</keyword>
<dbReference type="GeneID" id="14874442"/>
<keyword evidence="9" id="KW-0472">Membrane</keyword>
<evidence type="ECO:0000256" key="11">
    <source>
        <dbReference type="SAM" id="MobiDB-lite"/>
    </source>
</evidence>
<keyword evidence="8" id="KW-1133">Transmembrane helix</keyword>
<evidence type="ECO:0000256" key="4">
    <source>
        <dbReference type="ARBA" id="ARBA00022723"/>
    </source>
</evidence>
<protein>
    <submittedName>
        <fullName evidence="14">Ubiquitin-protein ligase</fullName>
    </submittedName>
</protein>
<dbReference type="KEGG" id="dfa:DFA_04765"/>
<feature type="region of interest" description="Disordered" evidence="11">
    <location>
        <begin position="169"/>
        <end position="252"/>
    </location>
</feature>
<evidence type="ECO:0000256" key="9">
    <source>
        <dbReference type="ARBA" id="ARBA00023136"/>
    </source>
</evidence>
<evidence type="ECO:0000256" key="5">
    <source>
        <dbReference type="ARBA" id="ARBA00022771"/>
    </source>
</evidence>
<name>F4PQH2_CACFS</name>
<dbReference type="InterPro" id="IPR001841">
    <property type="entry name" value="Znf_RING"/>
</dbReference>
<dbReference type="SMART" id="SM00546">
    <property type="entry name" value="CUE"/>
    <property type="match status" value="1"/>
</dbReference>
<feature type="compositionally biased region" description="Low complexity" evidence="11">
    <location>
        <begin position="177"/>
        <end position="224"/>
    </location>
</feature>
<keyword evidence="15" id="KW-1185">Reference proteome</keyword>
<dbReference type="GO" id="GO:0000151">
    <property type="term" value="C:ubiquitin ligase complex"/>
    <property type="evidence" value="ECO:0007669"/>
    <property type="project" value="TreeGrafter"/>
</dbReference>
<proteinExistence type="predicted"/>